<name>A0A560DPT0_9BRAD</name>
<evidence type="ECO:0000256" key="2">
    <source>
        <dbReference type="SAM" id="MobiDB-lite"/>
    </source>
</evidence>
<feature type="compositionally biased region" description="Pro residues" evidence="2">
    <location>
        <begin position="233"/>
        <end position="251"/>
    </location>
</feature>
<proteinExistence type="predicted"/>
<evidence type="ECO:0000313" key="4">
    <source>
        <dbReference type="Proteomes" id="UP000319949"/>
    </source>
</evidence>
<feature type="compositionally biased region" description="Low complexity" evidence="2">
    <location>
        <begin position="221"/>
        <end position="232"/>
    </location>
</feature>
<evidence type="ECO:0000256" key="1">
    <source>
        <dbReference type="SAM" id="Coils"/>
    </source>
</evidence>
<comment type="caution">
    <text evidence="3">The sequence shown here is derived from an EMBL/GenBank/DDBJ whole genome shotgun (WGS) entry which is preliminary data.</text>
</comment>
<dbReference type="EMBL" id="VITK01000004">
    <property type="protein sequence ID" value="TWA99129.1"/>
    <property type="molecule type" value="Genomic_DNA"/>
</dbReference>
<feature type="region of interest" description="Disordered" evidence="2">
    <location>
        <begin position="23"/>
        <end position="43"/>
    </location>
</feature>
<feature type="coiled-coil region" evidence="1">
    <location>
        <begin position="110"/>
        <end position="144"/>
    </location>
</feature>
<protein>
    <submittedName>
        <fullName evidence="3">Uncharacterized protein</fullName>
    </submittedName>
</protein>
<sequence length="264" mass="27988">MADRPGPAPGDEQLSRLEEQLFDLAQGPGSRTAERRQPEAGRPRHMVVAGQSLISGFGPRRLALTLLAAGVGSFVWWWASGARTAPVQPTPPAVAGGAAAALGPEATEQLQSMARELGALRRSIDQLKADQERATSTNQALAQQVRQNQEQLAMTGTSLAELSRTRDSPARGLEDLAERVRSIQAQISRESELTSERLKVNEDQIRRAIAVRAPPSPRVLSSAAPQQAASTAPPKPAPVSAPKGASPPPKKPQLSSAPRPTPAR</sequence>
<keyword evidence="4" id="KW-1185">Reference proteome</keyword>
<keyword evidence="1" id="KW-0175">Coiled coil</keyword>
<reference evidence="3 4" key="1">
    <citation type="submission" date="2019-06" db="EMBL/GenBank/DDBJ databases">
        <title>Genomic Encyclopedia of Type Strains, Phase IV (KMG-V): Genome sequencing to study the core and pangenomes of soil and plant-associated prokaryotes.</title>
        <authorList>
            <person name="Whitman W."/>
        </authorList>
    </citation>
    <scope>NUCLEOTIDE SEQUENCE [LARGE SCALE GENOMIC DNA]</scope>
    <source>
        <strain evidence="3 4">BR 510</strain>
    </source>
</reference>
<dbReference type="AlphaFoldDB" id="A0A560DPT0"/>
<evidence type="ECO:0000313" key="3">
    <source>
        <dbReference type="EMBL" id="TWA99129.1"/>
    </source>
</evidence>
<gene>
    <name evidence="3" type="ORF">FBZ96_10497</name>
</gene>
<accession>A0A560DPT0</accession>
<dbReference type="Proteomes" id="UP000319949">
    <property type="component" value="Unassembled WGS sequence"/>
</dbReference>
<organism evidence="3 4">
    <name type="scientific">Bradyrhizobium stylosanthis</name>
    <dbReference type="NCBI Taxonomy" id="1803665"/>
    <lineage>
        <taxon>Bacteria</taxon>
        <taxon>Pseudomonadati</taxon>
        <taxon>Pseudomonadota</taxon>
        <taxon>Alphaproteobacteria</taxon>
        <taxon>Hyphomicrobiales</taxon>
        <taxon>Nitrobacteraceae</taxon>
        <taxon>Bradyrhizobium</taxon>
    </lineage>
</organism>
<feature type="compositionally biased region" description="Basic and acidic residues" evidence="2">
    <location>
        <begin position="32"/>
        <end position="42"/>
    </location>
</feature>
<feature type="region of interest" description="Disordered" evidence="2">
    <location>
        <begin position="209"/>
        <end position="264"/>
    </location>
</feature>